<protein>
    <submittedName>
        <fullName evidence="1">AlpA family transcriptional regulator</fullName>
    </submittedName>
</protein>
<dbReference type="RefSeq" id="WP_146312413.1">
    <property type="nucleotide sequence ID" value="NZ_VOHE01000003.1"/>
</dbReference>
<organism evidence="1 2">
    <name type="scientific">Luteimonas wenzhouensis</name>
    <dbReference type="NCBI Taxonomy" id="2599615"/>
    <lineage>
        <taxon>Bacteria</taxon>
        <taxon>Pseudomonadati</taxon>
        <taxon>Pseudomonadota</taxon>
        <taxon>Gammaproteobacteria</taxon>
        <taxon>Lysobacterales</taxon>
        <taxon>Lysobacteraceae</taxon>
        <taxon>Luteimonas</taxon>
    </lineage>
</organism>
<dbReference type="EMBL" id="VOHE01000003">
    <property type="protein sequence ID" value="TWT19792.1"/>
    <property type="molecule type" value="Genomic_DNA"/>
</dbReference>
<proteinExistence type="predicted"/>
<comment type="caution">
    <text evidence="1">The sequence shown here is derived from an EMBL/GenBank/DDBJ whole genome shotgun (WGS) entry which is preliminary data.</text>
</comment>
<dbReference type="Pfam" id="PF05930">
    <property type="entry name" value="Phage_AlpA"/>
    <property type="match status" value="1"/>
</dbReference>
<reference evidence="1 2" key="1">
    <citation type="submission" date="2019-07" db="EMBL/GenBank/DDBJ databases">
        <title>Luteimonas sp. YD-1 nov., isolated from acidic soil.</title>
        <authorList>
            <person name="Zhou J."/>
        </authorList>
    </citation>
    <scope>NUCLEOTIDE SEQUENCE [LARGE SCALE GENOMIC DNA]</scope>
    <source>
        <strain evidence="1 2">YD-1</strain>
    </source>
</reference>
<dbReference type="PANTHER" id="PTHR36154">
    <property type="entry name" value="DNA-BINDING TRANSCRIPTIONAL ACTIVATOR ALPA"/>
    <property type="match status" value="1"/>
</dbReference>
<gene>
    <name evidence="1" type="ORF">FQY79_08210</name>
</gene>
<dbReference type="Gene3D" id="1.10.238.160">
    <property type="match status" value="1"/>
</dbReference>
<dbReference type="InterPro" id="IPR010260">
    <property type="entry name" value="AlpA"/>
</dbReference>
<dbReference type="InterPro" id="IPR052931">
    <property type="entry name" value="Prophage_regulatory_activator"/>
</dbReference>
<evidence type="ECO:0000313" key="1">
    <source>
        <dbReference type="EMBL" id="TWT19792.1"/>
    </source>
</evidence>
<accession>A0A5C5U2I3</accession>
<dbReference type="Proteomes" id="UP000315949">
    <property type="component" value="Unassembled WGS sequence"/>
</dbReference>
<dbReference type="AlphaFoldDB" id="A0A5C5U2I3"/>
<evidence type="ECO:0000313" key="2">
    <source>
        <dbReference type="Proteomes" id="UP000315949"/>
    </source>
</evidence>
<dbReference type="PANTHER" id="PTHR36154:SF1">
    <property type="entry name" value="DNA-BINDING TRANSCRIPTIONAL ACTIVATOR ALPA"/>
    <property type="match status" value="1"/>
</dbReference>
<dbReference type="SUPFAM" id="SSF46955">
    <property type="entry name" value="Putative DNA-binding domain"/>
    <property type="match status" value="1"/>
</dbReference>
<name>A0A5C5U2I3_9GAMM</name>
<sequence length="74" mass="8273">MHNTRTAQPRLIRLKEVMHLTGLSRSTIYSMMDAGTFPRQRKVTPTIAVWSEAEVLTWAARVLGQDCEEAATAA</sequence>
<keyword evidence="2" id="KW-1185">Reference proteome</keyword>
<dbReference type="OrthoDB" id="5298532at2"/>
<dbReference type="InterPro" id="IPR009061">
    <property type="entry name" value="DNA-bd_dom_put_sf"/>
</dbReference>